<sequence>MTVDSRITIYSGGSMSGHSKWSQIKHKKAVVDVKRGKLFSKLAKEIAVAARLGGEDPAMNPRLRTAIEKAKEANMPHDNIKRAIQK</sequence>
<dbReference type="GO" id="GO:0003677">
    <property type="term" value="F:DNA binding"/>
    <property type="evidence" value="ECO:0007669"/>
    <property type="project" value="UniProtKB-KW"/>
</dbReference>
<feature type="non-terminal residue" evidence="5">
    <location>
        <position position="86"/>
    </location>
</feature>
<name>A0A3B1D7N6_9ZZZZ</name>
<keyword evidence="3" id="KW-0238">DNA-binding</keyword>
<gene>
    <name evidence="5" type="ORF">MNBD_NITROSPIRAE02-116</name>
</gene>
<evidence type="ECO:0000313" key="5">
    <source>
        <dbReference type="EMBL" id="VAX32833.1"/>
    </source>
</evidence>
<protein>
    <submittedName>
        <fullName evidence="5">Probable transcriptional regulatory protein YebC</fullName>
    </submittedName>
</protein>
<dbReference type="GO" id="GO:0005739">
    <property type="term" value="C:mitochondrion"/>
    <property type="evidence" value="ECO:0007669"/>
    <property type="project" value="UniProtKB-SubCell"/>
</dbReference>
<dbReference type="GO" id="GO:0005829">
    <property type="term" value="C:cytosol"/>
    <property type="evidence" value="ECO:0007669"/>
    <property type="project" value="TreeGrafter"/>
</dbReference>
<reference evidence="5" key="1">
    <citation type="submission" date="2018-06" db="EMBL/GenBank/DDBJ databases">
        <authorList>
            <person name="Zhirakovskaya E."/>
        </authorList>
    </citation>
    <scope>NUCLEOTIDE SEQUENCE</scope>
</reference>
<evidence type="ECO:0000256" key="3">
    <source>
        <dbReference type="ARBA" id="ARBA00023125"/>
    </source>
</evidence>
<dbReference type="FunFam" id="1.10.10.200:FF:000002">
    <property type="entry name" value="Probable transcriptional regulatory protein CLM62_37755"/>
    <property type="match status" value="1"/>
</dbReference>
<accession>A0A3B1D7N6</accession>
<dbReference type="SUPFAM" id="SSF75625">
    <property type="entry name" value="YebC-like"/>
    <property type="match status" value="1"/>
</dbReference>
<dbReference type="PANTHER" id="PTHR12532:SF6">
    <property type="entry name" value="TRANSCRIPTIONAL REGULATORY PROTEIN YEBC-RELATED"/>
    <property type="match status" value="1"/>
</dbReference>
<dbReference type="InterPro" id="IPR002876">
    <property type="entry name" value="Transcrip_reg_TACO1-like"/>
</dbReference>
<dbReference type="PANTHER" id="PTHR12532">
    <property type="entry name" value="TRANSLATIONAL ACTIVATOR OF CYTOCHROME C OXIDASE 1"/>
    <property type="match status" value="1"/>
</dbReference>
<dbReference type="InterPro" id="IPR049083">
    <property type="entry name" value="TACO1_YebC_N"/>
</dbReference>
<dbReference type="EMBL" id="UOGH01000271">
    <property type="protein sequence ID" value="VAX32833.1"/>
    <property type="molecule type" value="Genomic_DNA"/>
</dbReference>
<organism evidence="5">
    <name type="scientific">hydrothermal vent metagenome</name>
    <dbReference type="NCBI Taxonomy" id="652676"/>
    <lineage>
        <taxon>unclassified sequences</taxon>
        <taxon>metagenomes</taxon>
        <taxon>ecological metagenomes</taxon>
    </lineage>
</organism>
<evidence type="ECO:0000256" key="2">
    <source>
        <dbReference type="ARBA" id="ARBA00022490"/>
    </source>
</evidence>
<keyword evidence="2" id="KW-0963">Cytoplasm</keyword>
<proteinExistence type="predicted"/>
<evidence type="ECO:0000259" key="4">
    <source>
        <dbReference type="Pfam" id="PF20772"/>
    </source>
</evidence>
<evidence type="ECO:0000256" key="1">
    <source>
        <dbReference type="ARBA" id="ARBA00004173"/>
    </source>
</evidence>
<dbReference type="InterPro" id="IPR029072">
    <property type="entry name" value="YebC-like"/>
</dbReference>
<dbReference type="AlphaFoldDB" id="A0A3B1D7N6"/>
<dbReference type="Gene3D" id="1.10.10.200">
    <property type="match status" value="1"/>
</dbReference>
<feature type="domain" description="TACO1/YebC-like N-terminal" evidence="4">
    <location>
        <begin position="19"/>
        <end position="86"/>
    </location>
</feature>
<dbReference type="Pfam" id="PF20772">
    <property type="entry name" value="TACO1_YebC_N"/>
    <property type="match status" value="1"/>
</dbReference>
<dbReference type="InterPro" id="IPR017856">
    <property type="entry name" value="Integrase-like_N"/>
</dbReference>
<comment type="subcellular location">
    <subcellularLocation>
        <location evidence="1">Mitochondrion</location>
    </subcellularLocation>
</comment>